<evidence type="ECO:0000256" key="3">
    <source>
        <dbReference type="ARBA" id="ARBA00022737"/>
    </source>
</evidence>
<keyword evidence="5" id="KW-0812">Transmembrane</keyword>
<feature type="transmembrane region" description="Helical" evidence="5">
    <location>
        <begin position="1206"/>
        <end position="1225"/>
    </location>
</feature>
<dbReference type="SMART" id="SM00368">
    <property type="entry name" value="LRR_RI"/>
    <property type="match status" value="9"/>
</dbReference>
<keyword evidence="5" id="KW-1133">Transmembrane helix</keyword>
<feature type="region of interest" description="Disordered" evidence="4">
    <location>
        <begin position="672"/>
        <end position="708"/>
    </location>
</feature>
<feature type="transmembrane region" description="Helical" evidence="5">
    <location>
        <begin position="511"/>
        <end position="533"/>
    </location>
</feature>
<evidence type="ECO:0000256" key="2">
    <source>
        <dbReference type="ARBA" id="ARBA00022614"/>
    </source>
</evidence>
<dbReference type="Gene3D" id="3.80.10.10">
    <property type="entry name" value="Ribonuclease Inhibitor"/>
    <property type="match status" value="4"/>
</dbReference>
<feature type="transmembrane region" description="Helical" evidence="5">
    <location>
        <begin position="134"/>
        <end position="154"/>
    </location>
</feature>
<protein>
    <recommendedName>
        <fullName evidence="8">Protein NLRC3</fullName>
    </recommendedName>
</protein>
<proteinExistence type="predicted"/>
<feature type="transmembrane region" description="Helical" evidence="5">
    <location>
        <begin position="227"/>
        <end position="246"/>
    </location>
</feature>
<feature type="transmembrane region" description="Helical" evidence="5">
    <location>
        <begin position="973"/>
        <end position="996"/>
    </location>
</feature>
<feature type="transmembrane region" description="Helical" evidence="5">
    <location>
        <begin position="904"/>
        <end position="924"/>
    </location>
</feature>
<keyword evidence="3" id="KW-0677">Repeat</keyword>
<organism evidence="6 7">
    <name type="scientific">Cymbomonas tetramitiformis</name>
    <dbReference type="NCBI Taxonomy" id="36881"/>
    <lineage>
        <taxon>Eukaryota</taxon>
        <taxon>Viridiplantae</taxon>
        <taxon>Chlorophyta</taxon>
        <taxon>Pyramimonadophyceae</taxon>
        <taxon>Pyramimonadales</taxon>
        <taxon>Pyramimonadaceae</taxon>
        <taxon>Cymbomonas</taxon>
    </lineage>
</organism>
<keyword evidence="2" id="KW-0433">Leucine-rich repeat</keyword>
<dbReference type="EMBL" id="LGRX02027625">
    <property type="protein sequence ID" value="KAK3249027.1"/>
    <property type="molecule type" value="Genomic_DNA"/>
</dbReference>
<feature type="transmembrane region" description="Helical" evidence="5">
    <location>
        <begin position="368"/>
        <end position="391"/>
    </location>
</feature>
<reference evidence="6 7" key="1">
    <citation type="journal article" date="2015" name="Genome Biol. Evol.">
        <title>Comparative Genomics of a Bacterivorous Green Alga Reveals Evolutionary Causalities and Consequences of Phago-Mixotrophic Mode of Nutrition.</title>
        <authorList>
            <person name="Burns J.A."/>
            <person name="Paasch A."/>
            <person name="Narechania A."/>
            <person name="Kim E."/>
        </authorList>
    </citation>
    <scope>NUCLEOTIDE SEQUENCE [LARGE SCALE GENOMIC DNA]</scope>
    <source>
        <strain evidence="6 7">PLY_AMNH</strain>
    </source>
</reference>
<dbReference type="InterPro" id="IPR051261">
    <property type="entry name" value="NLR"/>
</dbReference>
<evidence type="ECO:0000313" key="7">
    <source>
        <dbReference type="Proteomes" id="UP001190700"/>
    </source>
</evidence>
<evidence type="ECO:0000256" key="5">
    <source>
        <dbReference type="SAM" id="Phobius"/>
    </source>
</evidence>
<feature type="transmembrane region" description="Helical" evidence="5">
    <location>
        <begin position="280"/>
        <end position="308"/>
    </location>
</feature>
<feature type="transmembrane region" description="Helical" evidence="5">
    <location>
        <begin position="1237"/>
        <end position="1255"/>
    </location>
</feature>
<feature type="compositionally biased region" description="Basic and acidic residues" evidence="4">
    <location>
        <begin position="826"/>
        <end position="837"/>
    </location>
</feature>
<feature type="transmembrane region" description="Helical" evidence="5">
    <location>
        <begin position="554"/>
        <end position="571"/>
    </location>
</feature>
<dbReference type="Pfam" id="PF13516">
    <property type="entry name" value="LRR_6"/>
    <property type="match status" value="4"/>
</dbReference>
<feature type="transmembrane region" description="Helical" evidence="5">
    <location>
        <begin position="1031"/>
        <end position="1053"/>
    </location>
</feature>
<feature type="transmembrane region" description="Helical" evidence="5">
    <location>
        <begin position="447"/>
        <end position="469"/>
    </location>
</feature>
<dbReference type="InterPro" id="IPR032675">
    <property type="entry name" value="LRR_dom_sf"/>
</dbReference>
<keyword evidence="7" id="KW-1185">Reference proteome</keyword>
<feature type="transmembrane region" description="Helical" evidence="5">
    <location>
        <begin position="329"/>
        <end position="348"/>
    </location>
</feature>
<dbReference type="GO" id="GO:0005930">
    <property type="term" value="C:axoneme"/>
    <property type="evidence" value="ECO:0007669"/>
    <property type="project" value="UniProtKB-SubCell"/>
</dbReference>
<evidence type="ECO:0008006" key="8">
    <source>
        <dbReference type="Google" id="ProtNLM"/>
    </source>
</evidence>
<name>A0AAE0C828_9CHLO</name>
<evidence type="ECO:0000256" key="1">
    <source>
        <dbReference type="ARBA" id="ARBA00004430"/>
    </source>
</evidence>
<dbReference type="Proteomes" id="UP001190700">
    <property type="component" value="Unassembled WGS sequence"/>
</dbReference>
<dbReference type="InterPro" id="IPR001611">
    <property type="entry name" value="Leu-rich_rpt"/>
</dbReference>
<evidence type="ECO:0000256" key="4">
    <source>
        <dbReference type="SAM" id="MobiDB-lite"/>
    </source>
</evidence>
<feature type="transmembrane region" description="Helical" evidence="5">
    <location>
        <begin position="1111"/>
        <end position="1132"/>
    </location>
</feature>
<accession>A0AAE0C828</accession>
<feature type="transmembrane region" description="Helical" evidence="5">
    <location>
        <begin position="1174"/>
        <end position="1194"/>
    </location>
</feature>
<feature type="region of interest" description="Disordered" evidence="4">
    <location>
        <begin position="805"/>
        <end position="842"/>
    </location>
</feature>
<keyword evidence="5" id="KW-0472">Membrane</keyword>
<sequence>MLILSSVCCAVLCGCVQYDRAKFSQLNLSQLTQVDCWATPIAEVVVEKLSVAMDRVAVRVECVHCDNPALRRLSQSLPDHDADLRSTLSTLSQTAETWAVVTNLLNSSAHIASSKCLGATTNEYKEPHDRGANLAVTLIVLLACFVGASLPFIYRWWPRLSANDQLDPTAAAPASVRSGVVRHLFRRAEATPAQEPLLGAESLLPTAEAALLDAETLPLYVRHGVPALIAATMLALLISQVASAAADIDVSFSLLGESFSGTVAHLTVYNSMHDLWHSHAYTMAGLLAVACLGLIFLHLAVLLFVWLYPMNASERLWIFHAGLLAAGKWPLMGAPALLLFMVAFQRSVSLGKLPQWAQAQDQDFLIEFDASVVVCWGMCAYAAAAVLAHVISQAMFAVSVWQAEGDLALERDGPMHRESLAGHLYTWSSRDSAGKHMQLRFTPGGQWLVVAALGFSALGILLCALQPIISLTYGGLFSFDSHTATEHYSLLSLTLAAPHNGSFVLMPMLQLLVFLLGVGAPVAQMAALAALWLRPLSVRDLSRALGVAQVMDTWAGLTVVLLPVMVGGANIHRFVNYVALSACKELDKFGFGWVLIAGGSHLEDGVCFSIKGHLSSTALYLVYANLAAIGLGCLVTTHAKGAIQDRRAQQEAASAKVSEWQAEGAPLLSELDQVGRGDAPSPATGKSAAACEEDGGSAAPASATSDVPHTGEAAWLDVESPLAAADELTDGETAELSGEHTDGETVEQMVEPSDKVWGGLALYISTWRAKFSSEMESCMEYVCNQWVRYLVRLFTSIRLLEEENPEEAEEDDVASVQSQICDTNPDEARSEPSKPECENSAYSRRKTSYNRLMRMLEVLYLVSLMLALLVGLVIFPSLWLAVSYFGIGRKFLPFASLTTNIQTLSWILTLMLWMFGWCVLYTGIDTEDIKKWVYKGIDIRNSRLKDLDIRVKGFRRFRDIEKYRRSQLPPGRLFDMLSIVVEIYFAFISPCFAYGVEWKAPPRRPGWWQHLAERLPPVMRWFMLSFSGLDWSFVLSFYFTLACIVSFFGFWWYSAGGMSRSNKYRLIEVFTDTLATAFLNNLFGAMACSSLEEGDRLAAWSKLKCWEPYHVAFFVFPGSLFLCMYYITAILGRMSINNLQTVTIIMPAFCATKSQMKVLYAFLVANFGKHQPQYLLAVLLVGNLGLVAQLVWIRPYNIELLNTIEILGMTSAVWTSGVGLLFALWPELHGEQSSLRLLVYGNSAIIMGGLCMLIKKGRAVSLLEEEGSKDAPRDELLELRDPRYHAVLEACRQAEWNDVKKVIVSDTDNHPVEEVTWDYLLSYPFHDLHINVNNGKSLEELQKVIGRTTHLALGREAENFDQAFQGWLWSTKSLYKQAQRALEWKLHLWLPYYFLSHERKALRLEGSDMSMSTASEKLKLLNITLMPQWQYHQEDLEEDLHPPKADTALSEPLVCGRLGVRCGIMAVGVRVAGREDEDVDVRNKKKLDKDIRNKKRCLRVSRDLLTWVDQMTSFVGRFHLDFHETFFCLDRKTRKKLCEFVCPWNLEGRVTPNYEAHPLRTLNLCGGEVSFAGHRYKQNMLVYKEDMREFQEDMLVAVEKNPNIKSIYGIEELSWTWDLSGQGLSVLDSELLALELKTLRNRALTSLNLLCNVMGKQGIATIQEAVEVRHERLRNMAQLTSAELRQSGLDGTAVTSLRRAAEKPLMLCGTAFRHDDVDLSKHHLTAQDAILLAHDVKLASSLTALRLAENDLCWAKEGENSTARYEPAGMLLLLEALKDAPVRSLVLDGTALTDRTDRDGMATSDRLGQSAWLDRHADIRPSRTDGIRVLEHLGSTLRGSQTLQELSLSRIGLPLAGVELLAPGVASSRSLSKLILAGSLGSCAPSATLGPGPVQEVMWTAGDALAGNELRDRGAQLLCDAMRHAGSLLRDLDLSGSQRRLWISYVHSAALASQVHSAALGSQVHSAALGSLMFTPPPLDLSDNEISDEGTLLLTEVVQDARCCLTALNLSGNKIGTNGATALANALWKSSCASGAALEESEDAFEDALEAPSSDTASGATRKLRLLRLKGNVIGDEGVEALAESLMHPNCRLSGLDVAGNNIGDASAEALAGALKNSNCRLRHLDCSGMLYWSLARMPAEVPQERFRASNSTPTLRPGHARGMLPDDGCRRAGGRWAAGSAIGDEGATALADAIQNETCRLEKLWLSGPNMTQAGVEALEKALANPTCKLAAIDIPVREPGALILPEAGRLYPEAVIHAYQRKCYDVALRPAQAGVV</sequence>
<gene>
    <name evidence="6" type="ORF">CYMTET_41535</name>
</gene>
<dbReference type="SUPFAM" id="SSF52047">
    <property type="entry name" value="RNI-like"/>
    <property type="match status" value="1"/>
</dbReference>
<feature type="transmembrane region" description="Helical" evidence="5">
    <location>
        <begin position="618"/>
        <end position="637"/>
    </location>
</feature>
<dbReference type="PANTHER" id="PTHR24106">
    <property type="entry name" value="NACHT, LRR AND CARD DOMAINS-CONTAINING"/>
    <property type="match status" value="1"/>
</dbReference>
<evidence type="ECO:0000313" key="6">
    <source>
        <dbReference type="EMBL" id="KAK3249027.1"/>
    </source>
</evidence>
<comment type="caution">
    <text evidence="6">The sequence shown here is derived from an EMBL/GenBank/DDBJ whole genome shotgun (WGS) entry which is preliminary data.</text>
</comment>
<comment type="subcellular location">
    <subcellularLocation>
        <location evidence="1">Cytoplasm</location>
        <location evidence="1">Cytoskeleton</location>
        <location evidence="1">Cilium axoneme</location>
    </subcellularLocation>
</comment>
<feature type="transmembrane region" description="Helical" evidence="5">
    <location>
        <begin position="858"/>
        <end position="884"/>
    </location>
</feature>